<evidence type="ECO:0000313" key="2">
    <source>
        <dbReference type="Proteomes" id="UP000057609"/>
    </source>
</evidence>
<protein>
    <submittedName>
        <fullName evidence="1">Uncharacterized protein</fullName>
    </submittedName>
</protein>
<dbReference type="KEGG" id="gpi:GPICK_09740"/>
<dbReference type="OrthoDB" id="5408904at2"/>
<dbReference type="Proteomes" id="UP000057609">
    <property type="component" value="Chromosome"/>
</dbReference>
<dbReference type="EMBL" id="CP009788">
    <property type="protein sequence ID" value="AJE03595.1"/>
    <property type="molecule type" value="Genomic_DNA"/>
</dbReference>
<proteinExistence type="predicted"/>
<gene>
    <name evidence="1" type="ORF">GPICK_09740</name>
</gene>
<organism evidence="1 2">
    <name type="scientific">Geobacter pickeringii</name>
    <dbReference type="NCBI Taxonomy" id="345632"/>
    <lineage>
        <taxon>Bacteria</taxon>
        <taxon>Pseudomonadati</taxon>
        <taxon>Thermodesulfobacteriota</taxon>
        <taxon>Desulfuromonadia</taxon>
        <taxon>Geobacterales</taxon>
        <taxon>Geobacteraceae</taxon>
        <taxon>Geobacter</taxon>
    </lineage>
</organism>
<sequence>MIENIAAAQGVGAAVGFAEAFAASGMSDMGKFQQMMTEAQTAKSAGSAQALQDVAKKYGLSAQDFTRVNETYQNAKHMGEVNQAVAAMTAGGLGAMSYAAAGDLAGRTSGAEAGSKAAVASRNLDDYMQAHRDMSMKQLADDKQFRNLAGHLLASTPGAVGEDGNVTDLGSKLLAERMAGANQASYTNGDGSGSQKSLVGADGKVGSTEGWQTMSGKDDLLRLATALGNNGYGQNAAYVKSLAANGGALKYSFAKDKNGNIATFSIDKGGQTRNLDLAARKAGKDFEWINRNVNTADIGTHSWQGSERVQAQINEVRLSNGTVMNSGTAFQAMVSGRGATSLTNTFTHAKGGEREAQQWNYAATVSQGMKGLVQVSGQDATELAFRAASSLTAGVSTGSWNPFFKASLQGSLEAAASGKTTHVEQKDLVTMAMHAASDATLKSADAQGLKGVKRDAYVANTMQKFTQAYVAAAAGDANYGKDAVTRNGPAPPSGREVYNRGMTKVESLHGPKYPSYNDIKPPANVPISQNKRVVGRSGIKGKGIS</sequence>
<dbReference type="RefSeq" id="WP_039742664.1">
    <property type="nucleotide sequence ID" value="NZ_CP009788.1"/>
</dbReference>
<dbReference type="HOGENOM" id="CLU_499450_0_0_7"/>
<keyword evidence="2" id="KW-1185">Reference proteome</keyword>
<accession>A0A0B5BGF7</accession>
<reference evidence="1 2" key="1">
    <citation type="journal article" date="2015" name="Genome Announc.">
        <title>Complete Genome of Geobacter pickeringii G13T, a Metal-Reducing Isolate from Sedimentary Kaolin Deposits.</title>
        <authorList>
            <person name="Badalamenti J.P."/>
            <person name="Bond D.R."/>
        </authorList>
    </citation>
    <scope>NUCLEOTIDE SEQUENCE [LARGE SCALE GENOMIC DNA]</scope>
    <source>
        <strain evidence="1 2">G13</strain>
    </source>
</reference>
<dbReference type="AlphaFoldDB" id="A0A0B5BGF7"/>
<evidence type="ECO:0000313" key="1">
    <source>
        <dbReference type="EMBL" id="AJE03595.1"/>
    </source>
</evidence>
<name>A0A0B5BGF7_9BACT</name>